<keyword evidence="3" id="KW-0560">Oxidoreductase</keyword>
<dbReference type="CDD" id="cd05233">
    <property type="entry name" value="SDR_c"/>
    <property type="match status" value="1"/>
</dbReference>
<accession>M3CMY6</accession>
<dbReference type="PRINTS" id="PR00080">
    <property type="entry name" value="SDRFAMILY"/>
</dbReference>
<gene>
    <name evidence="7" type="ORF">SEPMUDRAFT_161405</name>
</gene>
<dbReference type="RefSeq" id="XP_016763289.1">
    <property type="nucleotide sequence ID" value="XM_016907934.1"/>
</dbReference>
<dbReference type="HOGENOM" id="CLU_010194_1_0_1"/>
<dbReference type="PRINTS" id="PR00081">
    <property type="entry name" value="GDHRDH"/>
</dbReference>
<dbReference type="OrthoDB" id="417891at2759"/>
<dbReference type="InterPro" id="IPR036291">
    <property type="entry name" value="NAD(P)-bd_dom_sf"/>
</dbReference>
<evidence type="ECO:0000313" key="8">
    <source>
        <dbReference type="Proteomes" id="UP000016931"/>
    </source>
</evidence>
<keyword evidence="2" id="KW-0521">NADP</keyword>
<dbReference type="InterPro" id="IPR002347">
    <property type="entry name" value="SDR_fam"/>
</dbReference>
<organism evidence="7 8">
    <name type="scientific">Sphaerulina musiva (strain SO2202)</name>
    <name type="common">Poplar stem canker fungus</name>
    <name type="synonym">Septoria musiva</name>
    <dbReference type="NCBI Taxonomy" id="692275"/>
    <lineage>
        <taxon>Eukaryota</taxon>
        <taxon>Fungi</taxon>
        <taxon>Dikarya</taxon>
        <taxon>Ascomycota</taxon>
        <taxon>Pezizomycotina</taxon>
        <taxon>Dothideomycetes</taxon>
        <taxon>Dothideomycetidae</taxon>
        <taxon>Mycosphaerellales</taxon>
        <taxon>Mycosphaerellaceae</taxon>
        <taxon>Sphaerulina</taxon>
    </lineage>
</organism>
<dbReference type="SUPFAM" id="SSF51735">
    <property type="entry name" value="NAD(P)-binding Rossmann-fold domains"/>
    <property type="match status" value="1"/>
</dbReference>
<proteinExistence type="inferred from homology"/>
<dbReference type="GO" id="GO:0016491">
    <property type="term" value="F:oxidoreductase activity"/>
    <property type="evidence" value="ECO:0007669"/>
    <property type="project" value="UniProtKB-KW"/>
</dbReference>
<evidence type="ECO:0000256" key="4">
    <source>
        <dbReference type="ARBA" id="ARBA00023027"/>
    </source>
</evidence>
<dbReference type="Gene3D" id="3.40.50.720">
    <property type="entry name" value="NAD(P)-binding Rossmann-like Domain"/>
    <property type="match status" value="1"/>
</dbReference>
<keyword evidence="5" id="KW-0443">Lipid metabolism</keyword>
<name>M3CMY6_SPHMS</name>
<evidence type="ECO:0000256" key="1">
    <source>
        <dbReference type="ARBA" id="ARBA00006484"/>
    </source>
</evidence>
<dbReference type="EMBL" id="KB456261">
    <property type="protein sequence ID" value="EMF15168.1"/>
    <property type="molecule type" value="Genomic_DNA"/>
</dbReference>
<dbReference type="PROSITE" id="PS00061">
    <property type="entry name" value="ADH_SHORT"/>
    <property type="match status" value="1"/>
</dbReference>
<dbReference type="PANTHER" id="PTHR43180">
    <property type="entry name" value="3-OXOACYL-(ACYL-CARRIER-PROTEIN) REDUCTASE (AFU_ORTHOLOGUE AFUA_6G11210)"/>
    <property type="match status" value="1"/>
</dbReference>
<keyword evidence="8" id="KW-1185">Reference proteome</keyword>
<dbReference type="Pfam" id="PF13561">
    <property type="entry name" value="adh_short_C2"/>
    <property type="match status" value="1"/>
</dbReference>
<dbReference type="GO" id="GO:0006629">
    <property type="term" value="P:lipid metabolic process"/>
    <property type="evidence" value="ECO:0007669"/>
    <property type="project" value="UniProtKB-KW"/>
</dbReference>
<dbReference type="AlphaFoldDB" id="M3CMY6"/>
<dbReference type="eggNOG" id="KOG0725">
    <property type="taxonomic scope" value="Eukaryota"/>
</dbReference>
<evidence type="ECO:0000256" key="2">
    <source>
        <dbReference type="ARBA" id="ARBA00022857"/>
    </source>
</evidence>
<dbReference type="GeneID" id="27905071"/>
<reference evidence="7 8" key="1">
    <citation type="journal article" date="2012" name="PLoS Pathog.">
        <title>Diverse lifestyles and strategies of plant pathogenesis encoded in the genomes of eighteen Dothideomycetes fungi.</title>
        <authorList>
            <person name="Ohm R.A."/>
            <person name="Feau N."/>
            <person name="Henrissat B."/>
            <person name="Schoch C.L."/>
            <person name="Horwitz B.A."/>
            <person name="Barry K.W."/>
            <person name="Condon B.J."/>
            <person name="Copeland A.C."/>
            <person name="Dhillon B."/>
            <person name="Glaser F."/>
            <person name="Hesse C.N."/>
            <person name="Kosti I."/>
            <person name="LaButti K."/>
            <person name="Lindquist E.A."/>
            <person name="Lucas S."/>
            <person name="Salamov A.A."/>
            <person name="Bradshaw R.E."/>
            <person name="Ciuffetti L."/>
            <person name="Hamelin R.C."/>
            <person name="Kema G.H.J."/>
            <person name="Lawrence C."/>
            <person name="Scott J.A."/>
            <person name="Spatafora J.W."/>
            <person name="Turgeon B.G."/>
            <person name="de Wit P.J.G.M."/>
            <person name="Zhong S."/>
            <person name="Goodwin S.B."/>
            <person name="Grigoriev I.V."/>
        </authorList>
    </citation>
    <scope>NUCLEOTIDE SEQUENCE [LARGE SCALE GENOMIC DNA]</scope>
    <source>
        <strain evidence="7 8">SO2202</strain>
    </source>
</reference>
<evidence type="ECO:0000256" key="3">
    <source>
        <dbReference type="ARBA" id="ARBA00023002"/>
    </source>
</evidence>
<dbReference type="FunFam" id="3.40.50.720:FF:000084">
    <property type="entry name" value="Short-chain dehydrogenase reductase"/>
    <property type="match status" value="1"/>
</dbReference>
<dbReference type="Proteomes" id="UP000016931">
    <property type="component" value="Unassembled WGS sequence"/>
</dbReference>
<dbReference type="STRING" id="692275.M3CMY6"/>
<sequence length="284" mass="30148">MPGRLQDRIAIITGASSGIGRATAFAFAKEGAKVVCADLQPGTCREDTAQKDHDESNGPTHERINQEYGANRSFFVKTDVSDPKQVEALVAAAVKEWGRLDIMVNNAGLGVETRNPLPIWSTPIETLHKTTSINIHGVYYGIKYASAQMITQTPLPSSGGDRGWILNAASVYGLKGAASSSAYCTSKGAVVNLTRSAAMDCAPYRIHVHAVCPGYTQTHMTDEMLGGGAEEMSEGRRAIEALHPFGGTGRAEDVAKGYLFLASDEAGWMTGVNLPVDGGFLARG</sequence>
<comment type="similarity">
    <text evidence="1">Belongs to the short-chain dehydrogenases/reductases (SDR) family.</text>
</comment>
<keyword evidence="4" id="KW-0520">NAD</keyword>
<dbReference type="InterPro" id="IPR020904">
    <property type="entry name" value="Sc_DH/Rdtase_CS"/>
</dbReference>
<dbReference type="PANTHER" id="PTHR43180:SF28">
    <property type="entry name" value="NAD(P)-BINDING ROSSMANN-FOLD SUPERFAMILY PROTEIN"/>
    <property type="match status" value="1"/>
</dbReference>
<evidence type="ECO:0000256" key="5">
    <source>
        <dbReference type="ARBA" id="ARBA00023098"/>
    </source>
</evidence>
<dbReference type="OMA" id="MTLYPSQ"/>
<feature type="region of interest" description="Disordered" evidence="6">
    <location>
        <begin position="44"/>
        <end position="65"/>
    </location>
</feature>
<protein>
    <submittedName>
        <fullName evidence="7">NAD(P)-binding protein</fullName>
    </submittedName>
</protein>
<evidence type="ECO:0000256" key="6">
    <source>
        <dbReference type="SAM" id="MobiDB-lite"/>
    </source>
</evidence>
<evidence type="ECO:0000313" key="7">
    <source>
        <dbReference type="EMBL" id="EMF15168.1"/>
    </source>
</evidence>